<evidence type="ECO:0000259" key="5">
    <source>
        <dbReference type="Pfam" id="PF04101"/>
    </source>
</evidence>
<keyword evidence="3" id="KW-0328">Glycosyltransferase</keyword>
<dbReference type="Pfam" id="PF06925">
    <property type="entry name" value="MGDG_synth"/>
    <property type="match status" value="1"/>
</dbReference>
<evidence type="ECO:0000256" key="4">
    <source>
        <dbReference type="ARBA" id="ARBA00022679"/>
    </source>
</evidence>
<dbReference type="EMBL" id="LGCM01000039">
    <property type="protein sequence ID" value="KPL80804.1"/>
    <property type="molecule type" value="Genomic_DNA"/>
</dbReference>
<reference evidence="7 8" key="1">
    <citation type="submission" date="2015-07" db="EMBL/GenBank/DDBJ databases">
        <title>Genome sequence of Levilinea saccharolytica DSM 16555.</title>
        <authorList>
            <person name="Hemp J."/>
            <person name="Ward L.M."/>
            <person name="Pace L.A."/>
            <person name="Fischer W.W."/>
        </authorList>
    </citation>
    <scope>NUCLEOTIDE SEQUENCE [LARGE SCALE GENOMIC DNA]</scope>
    <source>
        <strain evidence="7 8">KIBI-1</strain>
    </source>
</reference>
<feature type="domain" description="Diacylglycerol glucosyltransferase N-terminal" evidence="6">
    <location>
        <begin position="22"/>
        <end position="186"/>
    </location>
</feature>
<comment type="caution">
    <text evidence="7">The sequence shown here is derived from an EMBL/GenBank/DDBJ whole genome shotgun (WGS) entry which is preliminary data.</text>
</comment>
<dbReference type="InterPro" id="IPR009695">
    <property type="entry name" value="Diacylglyc_glucosyltr_N"/>
</dbReference>
<evidence type="ECO:0000256" key="2">
    <source>
        <dbReference type="ARBA" id="ARBA00006962"/>
    </source>
</evidence>
<dbReference type="GO" id="GO:0016758">
    <property type="term" value="F:hexosyltransferase activity"/>
    <property type="evidence" value="ECO:0007669"/>
    <property type="project" value="InterPro"/>
</dbReference>
<evidence type="ECO:0000259" key="6">
    <source>
        <dbReference type="Pfam" id="PF06925"/>
    </source>
</evidence>
<evidence type="ECO:0000313" key="7">
    <source>
        <dbReference type="EMBL" id="KPL80804.1"/>
    </source>
</evidence>
<proteinExistence type="inferred from homology"/>
<keyword evidence="4" id="KW-0808">Transferase</keyword>
<dbReference type="Pfam" id="PF04101">
    <property type="entry name" value="Glyco_tran_28_C"/>
    <property type="match status" value="1"/>
</dbReference>
<comment type="subcellular location">
    <subcellularLocation>
        <location evidence="1">Membrane</location>
    </subcellularLocation>
</comment>
<dbReference type="InterPro" id="IPR007235">
    <property type="entry name" value="Glyco_trans_28_C"/>
</dbReference>
<organism evidence="7 8">
    <name type="scientific">Levilinea saccharolytica</name>
    <dbReference type="NCBI Taxonomy" id="229921"/>
    <lineage>
        <taxon>Bacteria</taxon>
        <taxon>Bacillati</taxon>
        <taxon>Chloroflexota</taxon>
        <taxon>Anaerolineae</taxon>
        <taxon>Anaerolineales</taxon>
        <taxon>Anaerolineaceae</taxon>
        <taxon>Levilinea</taxon>
    </lineage>
</organism>
<dbReference type="Gene3D" id="3.40.50.2000">
    <property type="entry name" value="Glycogen Phosphorylase B"/>
    <property type="match status" value="1"/>
</dbReference>
<dbReference type="STRING" id="229921.ADN01_11740"/>
<gene>
    <name evidence="7" type="ORF">ADN01_11740</name>
</gene>
<dbReference type="SUPFAM" id="SSF53756">
    <property type="entry name" value="UDP-Glycosyltransferase/glycogen phosphorylase"/>
    <property type="match status" value="1"/>
</dbReference>
<keyword evidence="8" id="KW-1185">Reference proteome</keyword>
<dbReference type="GO" id="GO:0016020">
    <property type="term" value="C:membrane"/>
    <property type="evidence" value="ECO:0007669"/>
    <property type="project" value="UniProtKB-SubCell"/>
</dbReference>
<comment type="similarity">
    <text evidence="2">Belongs to the glycosyltransferase 28 family.</text>
</comment>
<dbReference type="PANTHER" id="PTHR43025">
    <property type="entry name" value="MONOGALACTOSYLDIACYLGLYCEROL SYNTHASE"/>
    <property type="match status" value="1"/>
</dbReference>
<dbReference type="GO" id="GO:0009247">
    <property type="term" value="P:glycolipid biosynthetic process"/>
    <property type="evidence" value="ECO:0007669"/>
    <property type="project" value="InterPro"/>
</dbReference>
<dbReference type="AlphaFoldDB" id="A0A0P6XD33"/>
<evidence type="ECO:0000256" key="1">
    <source>
        <dbReference type="ARBA" id="ARBA00004370"/>
    </source>
</evidence>
<dbReference type="Proteomes" id="UP000050501">
    <property type="component" value="Unassembled WGS sequence"/>
</dbReference>
<sequence length="386" mass="42449">MVDPIRKTPRIIFLFSDTGGGHRSASEAIIEALNLEFPGQVRADMIDLFRAYAPKPLDLAPDIYPPLSRVPDVWGLGYRVSDGKQRTRMLNDALWPYVRLSISRLVRENPADLLVSVHPLFNGPLGRRLANSKTPFYTVVTDMVSTHAAWFDRHAEKIVVATEAARQRGLKLGIEPNKLAVVGLPVADRFCRPVGERAALRAGLGWPQDGPAVLLVGGGEGMGPLRAVAEAINAAHLPATLVIIAGRNRKLKEQLERTEWNMPVRVYGFVREMPDFMRAADILVTKAGPGTICEAFIAELPIILYSRMPGQEDGNVSFVVDEGAGVWAPEPDSVVNALRRWLEHPQERLDAAATCRRLARPQAARQIARLLAQRVGLTSGDEHAHS</sequence>
<feature type="domain" description="Glycosyl transferase family 28 C-terminal" evidence="5">
    <location>
        <begin position="213"/>
        <end position="347"/>
    </location>
</feature>
<name>A0A0P6XD33_9CHLR</name>
<dbReference type="InterPro" id="IPR050519">
    <property type="entry name" value="Glycosyltransf_28_UgtP"/>
</dbReference>
<accession>A0A0P6XD33</accession>
<dbReference type="PANTHER" id="PTHR43025:SF3">
    <property type="entry name" value="MONOGALACTOSYLDIACYLGLYCEROL SYNTHASE 1, CHLOROPLASTIC"/>
    <property type="match status" value="1"/>
</dbReference>
<protein>
    <submittedName>
        <fullName evidence="7">Galactosyldiacylglycerol synthase</fullName>
    </submittedName>
</protein>
<evidence type="ECO:0000256" key="3">
    <source>
        <dbReference type="ARBA" id="ARBA00022676"/>
    </source>
</evidence>
<evidence type="ECO:0000313" key="8">
    <source>
        <dbReference type="Proteomes" id="UP000050501"/>
    </source>
</evidence>